<reference evidence="7" key="1">
    <citation type="submission" date="2023-03" db="EMBL/GenBank/DDBJ databases">
        <title>Chromosome-scale reference genome and RAD-based genetic map of yellow starthistle (Centaurea solstitialis) reveal putative structural variation and QTLs associated with invader traits.</title>
        <authorList>
            <person name="Reatini B."/>
            <person name="Cang F.A."/>
            <person name="Jiang Q."/>
            <person name="Mckibben M.T.W."/>
            <person name="Barker M.S."/>
            <person name="Rieseberg L.H."/>
            <person name="Dlugosch K.M."/>
        </authorList>
    </citation>
    <scope>NUCLEOTIDE SEQUENCE</scope>
    <source>
        <strain evidence="7">CAN-66</strain>
        <tissue evidence="7">Leaf</tissue>
    </source>
</reference>
<evidence type="ECO:0000259" key="6">
    <source>
        <dbReference type="PROSITE" id="PS51999"/>
    </source>
</evidence>
<feature type="transmembrane region" description="Helical" evidence="5">
    <location>
        <begin position="174"/>
        <end position="198"/>
    </location>
</feature>
<evidence type="ECO:0000313" key="7">
    <source>
        <dbReference type="EMBL" id="KAJ9543462.1"/>
    </source>
</evidence>
<dbReference type="AlphaFoldDB" id="A0AA38T252"/>
<keyword evidence="5" id="KW-0472">Membrane</keyword>
<dbReference type="InterPro" id="IPR010666">
    <property type="entry name" value="Znf_GRF"/>
</dbReference>
<dbReference type="EMBL" id="JARYMX010000006">
    <property type="protein sequence ID" value="KAJ9543462.1"/>
    <property type="molecule type" value="Genomic_DNA"/>
</dbReference>
<organism evidence="7 8">
    <name type="scientific">Centaurea solstitialis</name>
    <name type="common">yellow star-thistle</name>
    <dbReference type="NCBI Taxonomy" id="347529"/>
    <lineage>
        <taxon>Eukaryota</taxon>
        <taxon>Viridiplantae</taxon>
        <taxon>Streptophyta</taxon>
        <taxon>Embryophyta</taxon>
        <taxon>Tracheophyta</taxon>
        <taxon>Spermatophyta</taxon>
        <taxon>Magnoliopsida</taxon>
        <taxon>eudicotyledons</taxon>
        <taxon>Gunneridae</taxon>
        <taxon>Pentapetalae</taxon>
        <taxon>asterids</taxon>
        <taxon>campanulids</taxon>
        <taxon>Asterales</taxon>
        <taxon>Asteraceae</taxon>
        <taxon>Carduoideae</taxon>
        <taxon>Cardueae</taxon>
        <taxon>Centaureinae</taxon>
        <taxon>Centaurea</taxon>
    </lineage>
</organism>
<evidence type="ECO:0000256" key="5">
    <source>
        <dbReference type="SAM" id="Phobius"/>
    </source>
</evidence>
<evidence type="ECO:0000313" key="8">
    <source>
        <dbReference type="Proteomes" id="UP001172457"/>
    </source>
</evidence>
<feature type="transmembrane region" description="Helical" evidence="5">
    <location>
        <begin position="210"/>
        <end position="230"/>
    </location>
</feature>
<dbReference type="PROSITE" id="PS51999">
    <property type="entry name" value="ZF_GRF"/>
    <property type="match status" value="1"/>
</dbReference>
<keyword evidence="5" id="KW-1133">Transmembrane helix</keyword>
<protein>
    <recommendedName>
        <fullName evidence="6">GRF-type domain-containing protein</fullName>
    </recommendedName>
</protein>
<keyword evidence="1" id="KW-0479">Metal-binding</keyword>
<comment type="caution">
    <text evidence="7">The sequence shown here is derived from an EMBL/GenBank/DDBJ whole genome shotgun (WGS) entry which is preliminary data.</text>
</comment>
<sequence length="233" mass="26811">MVTCPCGADAIIRTSWTTSNPGRRFYCCSRTVRCCGFICWMDQPLDSRSIDVVRGLLRSKKNIEEAYAVAVQESRILKIILAFSWILFVIMELWDSGGCCTPPKKIIIGFSFPFQLHILKYMPITKSMLGRWKNLGYSSFIFYFFLISFIAHPFCFPVNIFIEGGHVYFSHVVNIFFITYVITIITLTPFILCVPFITLTPFPFSTLTPFPFSTLIPFFFSTISLSKEWIKVI</sequence>
<keyword evidence="8" id="KW-1185">Reference proteome</keyword>
<feature type="transmembrane region" description="Helical" evidence="5">
    <location>
        <begin position="76"/>
        <end position="94"/>
    </location>
</feature>
<dbReference type="GO" id="GO:0008270">
    <property type="term" value="F:zinc ion binding"/>
    <property type="evidence" value="ECO:0007669"/>
    <property type="project" value="UniProtKB-KW"/>
</dbReference>
<keyword evidence="3" id="KW-0862">Zinc</keyword>
<keyword evidence="5" id="KW-0812">Transmembrane</keyword>
<evidence type="ECO:0000256" key="2">
    <source>
        <dbReference type="ARBA" id="ARBA00022771"/>
    </source>
</evidence>
<feature type="domain" description="GRF-type" evidence="6">
    <location>
        <begin position="4"/>
        <end position="44"/>
    </location>
</feature>
<keyword evidence="2 4" id="KW-0863">Zinc-finger</keyword>
<dbReference type="Pfam" id="PF06839">
    <property type="entry name" value="Zn_ribbon_GRF"/>
    <property type="match status" value="1"/>
</dbReference>
<evidence type="ECO:0000256" key="1">
    <source>
        <dbReference type="ARBA" id="ARBA00022723"/>
    </source>
</evidence>
<dbReference type="PANTHER" id="PTHR33248">
    <property type="entry name" value="ZINC ION-BINDING PROTEIN"/>
    <property type="match status" value="1"/>
</dbReference>
<name>A0AA38T252_9ASTR</name>
<evidence type="ECO:0000256" key="3">
    <source>
        <dbReference type="ARBA" id="ARBA00022833"/>
    </source>
</evidence>
<proteinExistence type="predicted"/>
<accession>A0AA38T252</accession>
<dbReference type="Proteomes" id="UP001172457">
    <property type="component" value="Chromosome 6"/>
</dbReference>
<evidence type="ECO:0000256" key="4">
    <source>
        <dbReference type="PROSITE-ProRule" id="PRU01343"/>
    </source>
</evidence>
<gene>
    <name evidence="7" type="ORF">OSB04_023169</name>
</gene>
<feature type="transmembrane region" description="Helical" evidence="5">
    <location>
        <begin position="140"/>
        <end position="162"/>
    </location>
</feature>